<organism evidence="1 2">
    <name type="scientific">Pedobacter segetis</name>
    <dbReference type="NCBI Taxonomy" id="2793069"/>
    <lineage>
        <taxon>Bacteria</taxon>
        <taxon>Pseudomonadati</taxon>
        <taxon>Bacteroidota</taxon>
        <taxon>Sphingobacteriia</taxon>
        <taxon>Sphingobacteriales</taxon>
        <taxon>Sphingobacteriaceae</taxon>
        <taxon>Pedobacter</taxon>
    </lineage>
</organism>
<keyword evidence="2" id="KW-1185">Reference proteome</keyword>
<proteinExistence type="predicted"/>
<reference evidence="1 2" key="1">
    <citation type="submission" date="2020-12" db="EMBL/GenBank/DDBJ databases">
        <title>Bacterial novel species Pedobacter sp. SD-b isolated from soil.</title>
        <authorList>
            <person name="Jung H.-Y."/>
        </authorList>
    </citation>
    <scope>NUCLEOTIDE SEQUENCE [LARGE SCALE GENOMIC DNA]</scope>
    <source>
        <strain evidence="1 2">SD-b</strain>
    </source>
</reference>
<dbReference type="Proteomes" id="UP000660024">
    <property type="component" value="Unassembled WGS sequence"/>
</dbReference>
<dbReference type="Pfam" id="PF14595">
    <property type="entry name" value="Thioredoxin_9"/>
    <property type="match status" value="1"/>
</dbReference>
<evidence type="ECO:0000313" key="1">
    <source>
        <dbReference type="EMBL" id="MBK0384121.1"/>
    </source>
</evidence>
<name>A0ABS1BMN5_9SPHI</name>
<protein>
    <submittedName>
        <fullName evidence="1">Thioredoxin family protein</fullName>
    </submittedName>
</protein>
<dbReference type="InterPro" id="IPR036249">
    <property type="entry name" value="Thioredoxin-like_sf"/>
</dbReference>
<evidence type="ECO:0000313" key="2">
    <source>
        <dbReference type="Proteomes" id="UP000660024"/>
    </source>
</evidence>
<sequence length="198" mass="22947">MIYTPEIIENALSYQQYRTLIDELLLDHRTTGNDVDTAFVHYTRLNVQRMKRLDKTTTINKEIEKRLKLIDQYFTFLIVTEGWCGDAAQTIPVINKIAELSNGKISVRLVLRDRNLDIIDAHLTNGGRAIPIVIILDKDRKEIGSWGPRPAILQQEVSEWVKDLRLTKEDRIEKVHAWYAQDKTMATQSDFLELLKAL</sequence>
<dbReference type="EMBL" id="JAEHFY010000022">
    <property type="protein sequence ID" value="MBK0384121.1"/>
    <property type="molecule type" value="Genomic_DNA"/>
</dbReference>
<comment type="caution">
    <text evidence="1">The sequence shown here is derived from an EMBL/GenBank/DDBJ whole genome shotgun (WGS) entry which is preliminary data.</text>
</comment>
<dbReference type="RefSeq" id="WP_200587539.1">
    <property type="nucleotide sequence ID" value="NZ_JAEHFY010000022.1"/>
</dbReference>
<dbReference type="SUPFAM" id="SSF52833">
    <property type="entry name" value="Thioredoxin-like"/>
    <property type="match status" value="1"/>
</dbReference>
<dbReference type="Gene3D" id="3.40.30.10">
    <property type="entry name" value="Glutaredoxin"/>
    <property type="match status" value="1"/>
</dbReference>
<accession>A0ABS1BMN5</accession>
<gene>
    <name evidence="1" type="ORF">I5M32_14220</name>
</gene>